<organism evidence="2 3">
    <name type="scientific">Jeotgalicoccus nanhaiensis</name>
    <dbReference type="NCBI Taxonomy" id="568603"/>
    <lineage>
        <taxon>Bacteria</taxon>
        <taxon>Bacillati</taxon>
        <taxon>Bacillota</taxon>
        <taxon>Bacilli</taxon>
        <taxon>Bacillales</taxon>
        <taxon>Staphylococcaceae</taxon>
        <taxon>Jeotgalicoccus</taxon>
    </lineage>
</organism>
<proteinExistence type="predicted"/>
<accession>A0ABR9XYF1</accession>
<name>A0ABR9XYF1_9STAP</name>
<comment type="caution">
    <text evidence="2">The sequence shown here is derived from an EMBL/GenBank/DDBJ whole genome shotgun (WGS) entry which is preliminary data.</text>
</comment>
<dbReference type="Pfam" id="PF20282">
    <property type="entry name" value="CTD6"/>
    <property type="match status" value="1"/>
</dbReference>
<feature type="domain" description="ABC-three component systems C-terminal" evidence="1">
    <location>
        <begin position="236"/>
        <end position="364"/>
    </location>
</feature>
<gene>
    <name evidence="2" type="ORF">IR135_04175</name>
</gene>
<evidence type="ECO:0000313" key="3">
    <source>
        <dbReference type="Proteomes" id="UP000647980"/>
    </source>
</evidence>
<sequence length="379" mass="44805">MDDFYEIEEPKYNRTLSNKQLIMGKNMPPIDRLKIISADEFEELIEEWIYGYLRPKYKKVQKIKKVIRLAGSGDKGRDVVAFKKYSKDGSEIWDNYQCKHYSSALTPSEMWVEFGKLCYYTYIGEYSVPQNYYFVSTRGVGPKLSDLLMKPDKLRDELIANWDKHCLKNISEKEVRLVDEFKEYVEKFDFSIFESINPGELINQYKDTIYFSFRFGGGLTERPKPLKEPAKVKQEEQMYVKKLYNAYSDHKKVEINNLVKLEEHQYLFSHFKRQRNYFYQAESLRVFDRDSKPDGLDGFEEMKNEVYHGIVDIVYDEYKDGFERVRAATREAKALALSSNNALRDFADIPVKMGICHHLANEKKPDSADEILWVIDYEQ</sequence>
<evidence type="ECO:0000313" key="2">
    <source>
        <dbReference type="EMBL" id="MBF0753459.1"/>
    </source>
</evidence>
<dbReference type="InterPro" id="IPR046914">
    <property type="entry name" value="ABC-3C_CTD6"/>
</dbReference>
<keyword evidence="3" id="KW-1185">Reference proteome</keyword>
<reference evidence="2 3" key="1">
    <citation type="submission" date="2020-10" db="EMBL/GenBank/DDBJ databases">
        <title>Mouse Oral microbiota.</title>
        <authorList>
            <person name="Joseph S."/>
            <person name="Aduse-Opoku J."/>
        </authorList>
    </citation>
    <scope>NUCLEOTIDE SEQUENCE [LARGE SCALE GENOMIC DNA]</scope>
    <source>
        <strain evidence="2 3">19428wE5_W307</strain>
    </source>
</reference>
<protein>
    <recommendedName>
        <fullName evidence="1">ABC-three component systems C-terminal domain-containing protein</fullName>
    </recommendedName>
</protein>
<evidence type="ECO:0000259" key="1">
    <source>
        <dbReference type="Pfam" id="PF20282"/>
    </source>
</evidence>
<dbReference type="Proteomes" id="UP000647980">
    <property type="component" value="Unassembled WGS sequence"/>
</dbReference>
<dbReference type="EMBL" id="JADGLW010000002">
    <property type="protein sequence ID" value="MBF0753459.1"/>
    <property type="molecule type" value="Genomic_DNA"/>
</dbReference>